<comment type="caution">
    <text evidence="1">The sequence shown here is derived from an EMBL/GenBank/DDBJ whole genome shotgun (WGS) entry which is preliminary data.</text>
</comment>
<proteinExistence type="predicted"/>
<protein>
    <submittedName>
        <fullName evidence="1">Uncharacterized protein</fullName>
    </submittedName>
</protein>
<dbReference type="Proteomes" id="UP000886501">
    <property type="component" value="Unassembled WGS sequence"/>
</dbReference>
<name>A0ACB6ZBG9_THEGA</name>
<evidence type="ECO:0000313" key="1">
    <source>
        <dbReference type="EMBL" id="KAF9646991.1"/>
    </source>
</evidence>
<sequence length="723" mass="81626">MKAPQLTDSRQVTVLTNTVADARPVSPILWNRVTSNTYVQTLEARISNLEQLIQHYEIKGASQTISSTSISLAISDSEPEDDTRPRPKLGTLLARAYPQAPDPDLSSPSEGADHSDDKSVTSMLACSMFLFAHQVFAEKGYEHDPLRFMQTRRMEFWDSSDRLAPILKPPVVKFEFPEMSLMLHLVDCYFDYLDLVLPLLHRPSFMRSIAEGFHELDRNFGATLLLVCAIGCRYTDHPGVVHELSTSTSCTAWSLYNQVNRMRKAPYLPHSLHEVQIYPLSALFLETYSPPETSWLIIGTGLRIMQDSGVHRKSFSKKYPLDRELWRRAFWVSVVLDRAFSTLLGRACVLQDEDFDADLPLICNDEDLDYPVPNPPKELNPPTRMCCFAAAIELNQILAFALRTIYSTRKSRIILGYVGKSWEKHMVATLDSALNKWVDTVPEQLRWDSKVSKKSRTELIQSAFLWTQFYETQLHIHRMFALKEPPYPELSTSSMIICKNASKQCVTIVDSARDVMMVPLHCFLLIKSVFMSTTFLLLTFWKEGGIDYCSPEYRAIEAGSAMVEQTAKRRRTSLHLQDIARALRATVDGSYTGWKFNLSDWARMKFEGVRYVDQDGTLTNERRTGRTKSGMDHASMCVASPPVTTGMMRAGQEPIAVQSIGLGSEGVTMSNRHPTQAMELFPTDFFTNPSLLFSGPSSTGFTGIGDQCIAGDSEATTRLFRNL</sequence>
<reference evidence="1" key="1">
    <citation type="submission" date="2019-10" db="EMBL/GenBank/DDBJ databases">
        <authorList>
            <consortium name="DOE Joint Genome Institute"/>
            <person name="Kuo A."/>
            <person name="Miyauchi S."/>
            <person name="Kiss E."/>
            <person name="Drula E."/>
            <person name="Kohler A."/>
            <person name="Sanchez-Garcia M."/>
            <person name="Andreopoulos B."/>
            <person name="Barry K.W."/>
            <person name="Bonito G."/>
            <person name="Buee M."/>
            <person name="Carver A."/>
            <person name="Chen C."/>
            <person name="Cichocki N."/>
            <person name="Clum A."/>
            <person name="Culley D."/>
            <person name="Crous P.W."/>
            <person name="Fauchery L."/>
            <person name="Girlanda M."/>
            <person name="Hayes R."/>
            <person name="Keri Z."/>
            <person name="Labutti K."/>
            <person name="Lipzen A."/>
            <person name="Lombard V."/>
            <person name="Magnuson J."/>
            <person name="Maillard F."/>
            <person name="Morin E."/>
            <person name="Murat C."/>
            <person name="Nolan M."/>
            <person name="Ohm R."/>
            <person name="Pangilinan J."/>
            <person name="Pereira M."/>
            <person name="Perotto S."/>
            <person name="Peter M."/>
            <person name="Riley R."/>
            <person name="Sitrit Y."/>
            <person name="Stielow B."/>
            <person name="Szollosi G."/>
            <person name="Zifcakova L."/>
            <person name="Stursova M."/>
            <person name="Spatafora J.W."/>
            <person name="Tedersoo L."/>
            <person name="Vaario L.-M."/>
            <person name="Yamada A."/>
            <person name="Yan M."/>
            <person name="Wang P."/>
            <person name="Xu J."/>
            <person name="Bruns T."/>
            <person name="Baldrian P."/>
            <person name="Vilgalys R."/>
            <person name="Henrissat B."/>
            <person name="Grigoriev I.V."/>
            <person name="Hibbett D."/>
            <person name="Nagy L.G."/>
            <person name="Martin F.M."/>
        </authorList>
    </citation>
    <scope>NUCLEOTIDE SEQUENCE</scope>
    <source>
        <strain evidence="1">P2</strain>
    </source>
</reference>
<keyword evidence="2" id="KW-1185">Reference proteome</keyword>
<reference evidence="1" key="2">
    <citation type="journal article" date="2020" name="Nat. Commun.">
        <title>Large-scale genome sequencing of mycorrhizal fungi provides insights into the early evolution of symbiotic traits.</title>
        <authorList>
            <person name="Miyauchi S."/>
            <person name="Kiss E."/>
            <person name="Kuo A."/>
            <person name="Drula E."/>
            <person name="Kohler A."/>
            <person name="Sanchez-Garcia M."/>
            <person name="Morin E."/>
            <person name="Andreopoulos B."/>
            <person name="Barry K.W."/>
            <person name="Bonito G."/>
            <person name="Buee M."/>
            <person name="Carver A."/>
            <person name="Chen C."/>
            <person name="Cichocki N."/>
            <person name="Clum A."/>
            <person name="Culley D."/>
            <person name="Crous P.W."/>
            <person name="Fauchery L."/>
            <person name="Girlanda M."/>
            <person name="Hayes R.D."/>
            <person name="Keri Z."/>
            <person name="LaButti K."/>
            <person name="Lipzen A."/>
            <person name="Lombard V."/>
            <person name="Magnuson J."/>
            <person name="Maillard F."/>
            <person name="Murat C."/>
            <person name="Nolan M."/>
            <person name="Ohm R.A."/>
            <person name="Pangilinan J."/>
            <person name="Pereira M.F."/>
            <person name="Perotto S."/>
            <person name="Peter M."/>
            <person name="Pfister S."/>
            <person name="Riley R."/>
            <person name="Sitrit Y."/>
            <person name="Stielow J.B."/>
            <person name="Szollosi G."/>
            <person name="Zifcakova L."/>
            <person name="Stursova M."/>
            <person name="Spatafora J.W."/>
            <person name="Tedersoo L."/>
            <person name="Vaario L.M."/>
            <person name="Yamada A."/>
            <person name="Yan M."/>
            <person name="Wang P."/>
            <person name="Xu J."/>
            <person name="Bruns T."/>
            <person name="Baldrian P."/>
            <person name="Vilgalys R."/>
            <person name="Dunand C."/>
            <person name="Henrissat B."/>
            <person name="Grigoriev I.V."/>
            <person name="Hibbett D."/>
            <person name="Nagy L.G."/>
            <person name="Martin F.M."/>
        </authorList>
    </citation>
    <scope>NUCLEOTIDE SEQUENCE</scope>
    <source>
        <strain evidence="1">P2</strain>
    </source>
</reference>
<gene>
    <name evidence="1" type="ORF">BDM02DRAFT_3188330</name>
</gene>
<dbReference type="EMBL" id="MU118043">
    <property type="protein sequence ID" value="KAF9646991.1"/>
    <property type="molecule type" value="Genomic_DNA"/>
</dbReference>
<evidence type="ECO:0000313" key="2">
    <source>
        <dbReference type="Proteomes" id="UP000886501"/>
    </source>
</evidence>
<organism evidence="1 2">
    <name type="scientific">Thelephora ganbajun</name>
    <name type="common">Ganba fungus</name>
    <dbReference type="NCBI Taxonomy" id="370292"/>
    <lineage>
        <taxon>Eukaryota</taxon>
        <taxon>Fungi</taxon>
        <taxon>Dikarya</taxon>
        <taxon>Basidiomycota</taxon>
        <taxon>Agaricomycotina</taxon>
        <taxon>Agaricomycetes</taxon>
        <taxon>Thelephorales</taxon>
        <taxon>Thelephoraceae</taxon>
        <taxon>Thelephora</taxon>
    </lineage>
</organism>
<accession>A0ACB6ZBG9</accession>